<protein>
    <submittedName>
        <fullName evidence="2">Uncharacterized protein</fullName>
    </submittedName>
</protein>
<dbReference type="EMBL" id="MCGT01000025">
    <property type="protein sequence ID" value="ORX49788.1"/>
    <property type="molecule type" value="Genomic_DNA"/>
</dbReference>
<name>A0A1X2GB81_9FUNG</name>
<evidence type="ECO:0000256" key="1">
    <source>
        <dbReference type="SAM" id="MobiDB-lite"/>
    </source>
</evidence>
<reference evidence="2 3" key="1">
    <citation type="submission" date="2016-07" db="EMBL/GenBank/DDBJ databases">
        <title>Pervasive Adenine N6-methylation of Active Genes in Fungi.</title>
        <authorList>
            <consortium name="DOE Joint Genome Institute"/>
            <person name="Mondo S.J."/>
            <person name="Dannebaum R.O."/>
            <person name="Kuo R.C."/>
            <person name="Labutti K."/>
            <person name="Haridas S."/>
            <person name="Kuo A."/>
            <person name="Salamov A."/>
            <person name="Ahrendt S.R."/>
            <person name="Lipzen A."/>
            <person name="Sullivan W."/>
            <person name="Andreopoulos W.B."/>
            <person name="Clum A."/>
            <person name="Lindquist E."/>
            <person name="Daum C."/>
            <person name="Ramamoorthy G.K."/>
            <person name="Gryganskyi A."/>
            <person name="Culley D."/>
            <person name="Magnuson J.K."/>
            <person name="James T.Y."/>
            <person name="O'Malley M.A."/>
            <person name="Stajich J.E."/>
            <person name="Spatafora J.W."/>
            <person name="Visel A."/>
            <person name="Grigoriev I.V."/>
        </authorList>
    </citation>
    <scope>NUCLEOTIDE SEQUENCE [LARGE SCALE GENOMIC DNA]</scope>
    <source>
        <strain evidence="2 3">NRRL 3301</strain>
    </source>
</reference>
<organism evidence="2 3">
    <name type="scientific">Hesseltinella vesiculosa</name>
    <dbReference type="NCBI Taxonomy" id="101127"/>
    <lineage>
        <taxon>Eukaryota</taxon>
        <taxon>Fungi</taxon>
        <taxon>Fungi incertae sedis</taxon>
        <taxon>Mucoromycota</taxon>
        <taxon>Mucoromycotina</taxon>
        <taxon>Mucoromycetes</taxon>
        <taxon>Mucorales</taxon>
        <taxon>Cunninghamellaceae</taxon>
        <taxon>Hesseltinella</taxon>
    </lineage>
</organism>
<feature type="compositionally biased region" description="Low complexity" evidence="1">
    <location>
        <begin position="312"/>
        <end position="322"/>
    </location>
</feature>
<comment type="caution">
    <text evidence="2">The sequence shown here is derived from an EMBL/GenBank/DDBJ whole genome shotgun (WGS) entry which is preliminary data.</text>
</comment>
<feature type="region of interest" description="Disordered" evidence="1">
    <location>
        <begin position="21"/>
        <end position="40"/>
    </location>
</feature>
<gene>
    <name evidence="2" type="ORF">DM01DRAFT_1384970</name>
</gene>
<evidence type="ECO:0000313" key="3">
    <source>
        <dbReference type="Proteomes" id="UP000242146"/>
    </source>
</evidence>
<feature type="region of interest" description="Disordered" evidence="1">
    <location>
        <begin position="85"/>
        <end position="125"/>
    </location>
</feature>
<dbReference type="Proteomes" id="UP000242146">
    <property type="component" value="Unassembled WGS sequence"/>
</dbReference>
<evidence type="ECO:0000313" key="2">
    <source>
        <dbReference type="EMBL" id="ORX49788.1"/>
    </source>
</evidence>
<feature type="region of interest" description="Disordered" evidence="1">
    <location>
        <begin position="298"/>
        <end position="328"/>
    </location>
</feature>
<accession>A0A1X2GB81</accession>
<dbReference type="OrthoDB" id="2444645at2759"/>
<sequence>MVATHVILGVGKIWEPTYLKPDEPTFNKPDTIDTPTYEKPNAYEDDLVDTPVDSHHDHPLIDYDTNEEYINDGEEPVNSTVVRYKSRKTKLAPPPTKTPLNTSALDHPDDRSRTPSPTSSMFQTPSLMTPASVTLGSVLPEDIILQPPSSATSSAFDSTLLLSPTTSLSSSLSQSTSSTAVPSKRLASLKHLPADMTRKFDIRKHALAKPHQHDIYFGNTKHLLYRKLQSHSYSWGFQNVLFRIVKDQASAAPSTLLSFSKPVYRQTKVAEIRRRAFQKDMTIEWGIDDLPETAVSNNESTGHLDVTTHPNSSTSSISTSSSDDPHGQCDKLENTSGCMFLFVYCTTFEKYTIRWRRPSLLSHDIYCLMRPAEMTKGGWQLVAEFDSHGMGYLINVGQLTMNKEVLEQVDRPDQLEAHLLVTCCTLVDLMREVVQKAVGLSNGGVANRG</sequence>
<feature type="compositionally biased region" description="Polar residues" evidence="1">
    <location>
        <begin position="114"/>
        <end position="125"/>
    </location>
</feature>
<proteinExistence type="predicted"/>
<keyword evidence="3" id="KW-1185">Reference proteome</keyword>
<dbReference type="AlphaFoldDB" id="A0A1X2GB81"/>